<dbReference type="PANTHER" id="PTHR46494">
    <property type="entry name" value="CORA FAMILY METAL ION TRANSPORTER (EUROFUNG)"/>
    <property type="match status" value="1"/>
</dbReference>
<evidence type="ECO:0000256" key="2">
    <source>
        <dbReference type="ARBA" id="ARBA00009765"/>
    </source>
</evidence>
<dbReference type="EMBL" id="CP116942">
    <property type="protein sequence ID" value="WCO68804.1"/>
    <property type="molecule type" value="Genomic_DNA"/>
</dbReference>
<keyword evidence="14" id="KW-1185">Reference proteome</keyword>
<evidence type="ECO:0000256" key="4">
    <source>
        <dbReference type="ARBA" id="ARBA00022475"/>
    </source>
</evidence>
<dbReference type="GO" id="GO:0050897">
    <property type="term" value="F:cobalt ion binding"/>
    <property type="evidence" value="ECO:0007669"/>
    <property type="project" value="TreeGrafter"/>
</dbReference>
<sequence length="324" mass="36922">MDRTRTRAYRDGALVAEDFVLTEVSDHLAVPGAVVWIDFCAPSRAQLDEVADELGLHDLAVEDALEPQRPKLDHYQSHLFLSLPTARLVPEAGELSESGVAVFIGDRWLVTVRRDDAFALDPVVARWDRFPDLARSGVGFLLWGLVDVVVDGYFDSVQDFDDFYDRVSEGIFRDEPIEPSEQRTWFEVRRALVRFHRLVVPLREAVSSLMRREHGVAEGQMYPYYQDVYDHVLRVSEATDSLRDLVSSIVETNLSLRDYRQNQVMKKVTSWAAIIAVPTLITGYYGMNVPYPGFARTWGLLVSVVLMVVCSVGLYTSFKRRDWL</sequence>
<keyword evidence="6" id="KW-0460">Magnesium</keyword>
<keyword evidence="9 12" id="KW-0472">Membrane</keyword>
<evidence type="ECO:0000256" key="10">
    <source>
        <dbReference type="ARBA" id="ARBA00034269"/>
    </source>
</evidence>
<feature type="transmembrane region" description="Helical" evidence="12">
    <location>
        <begin position="298"/>
        <end position="318"/>
    </location>
</feature>
<dbReference type="Gene3D" id="3.30.460.20">
    <property type="entry name" value="CorA soluble domain-like"/>
    <property type="match status" value="1"/>
</dbReference>
<comment type="subcellular location">
    <subcellularLocation>
        <location evidence="1">Cell membrane</location>
        <topology evidence="1">Multi-pass membrane protein</topology>
    </subcellularLocation>
</comment>
<comment type="catalytic activity">
    <reaction evidence="10">
        <text>Mg(2+)(in) = Mg(2+)(out)</text>
        <dbReference type="Rhea" id="RHEA:29827"/>
        <dbReference type="ChEBI" id="CHEBI:18420"/>
    </reaction>
</comment>
<evidence type="ECO:0000256" key="7">
    <source>
        <dbReference type="ARBA" id="ARBA00022989"/>
    </source>
</evidence>
<dbReference type="GO" id="GO:0015095">
    <property type="term" value="F:magnesium ion transmembrane transporter activity"/>
    <property type="evidence" value="ECO:0007669"/>
    <property type="project" value="TreeGrafter"/>
</dbReference>
<keyword evidence="7 12" id="KW-1133">Transmembrane helix</keyword>
<dbReference type="RefSeq" id="WP_272738319.1">
    <property type="nucleotide sequence ID" value="NZ_CP116942.1"/>
</dbReference>
<evidence type="ECO:0000256" key="12">
    <source>
        <dbReference type="SAM" id="Phobius"/>
    </source>
</evidence>
<evidence type="ECO:0000256" key="9">
    <source>
        <dbReference type="ARBA" id="ARBA00023136"/>
    </source>
</evidence>
<comment type="similarity">
    <text evidence="2">Belongs to the CorA metal ion transporter (MIT) (TC 1.A.35) family.</text>
</comment>
<gene>
    <name evidence="13" type="ORF">PO878_08705</name>
</gene>
<dbReference type="GO" id="GO:0015087">
    <property type="term" value="F:cobalt ion transmembrane transporter activity"/>
    <property type="evidence" value="ECO:0007669"/>
    <property type="project" value="TreeGrafter"/>
</dbReference>
<keyword evidence="8" id="KW-0406">Ion transport</keyword>
<evidence type="ECO:0000256" key="1">
    <source>
        <dbReference type="ARBA" id="ARBA00004651"/>
    </source>
</evidence>
<evidence type="ECO:0000256" key="3">
    <source>
        <dbReference type="ARBA" id="ARBA00022448"/>
    </source>
</evidence>
<dbReference type="FunFam" id="1.20.58.340:FF:000004">
    <property type="entry name" value="Magnesium transport protein CorA"/>
    <property type="match status" value="1"/>
</dbReference>
<feature type="transmembrane region" description="Helical" evidence="12">
    <location>
        <begin position="268"/>
        <end position="286"/>
    </location>
</feature>
<dbReference type="KEGG" id="ima:PO878_08705"/>
<dbReference type="GO" id="GO:0005886">
    <property type="term" value="C:plasma membrane"/>
    <property type="evidence" value="ECO:0007669"/>
    <property type="project" value="UniProtKB-SubCell"/>
</dbReference>
<dbReference type="Proteomes" id="UP001216390">
    <property type="component" value="Chromosome"/>
</dbReference>
<evidence type="ECO:0000313" key="13">
    <source>
        <dbReference type="EMBL" id="WCO68804.1"/>
    </source>
</evidence>
<proteinExistence type="inferred from homology"/>
<keyword evidence="3" id="KW-0813">Transport</keyword>
<name>A0AAE9YD06_9ACTN</name>
<dbReference type="GO" id="GO:0000287">
    <property type="term" value="F:magnesium ion binding"/>
    <property type="evidence" value="ECO:0007669"/>
    <property type="project" value="TreeGrafter"/>
</dbReference>
<evidence type="ECO:0000256" key="11">
    <source>
        <dbReference type="ARBA" id="ARBA00045497"/>
    </source>
</evidence>
<dbReference type="Gene3D" id="1.20.58.340">
    <property type="entry name" value="Magnesium transport protein CorA, transmembrane region"/>
    <property type="match status" value="2"/>
</dbReference>
<comment type="function">
    <text evidence="11">Mediates influx of magnesium ions. Alternates between open and closed states. Activated by low cytoplasmic Mg(2+) levels. Inactive when cytoplasmic Mg(2+) levels are high.</text>
</comment>
<evidence type="ECO:0000256" key="8">
    <source>
        <dbReference type="ARBA" id="ARBA00023065"/>
    </source>
</evidence>
<keyword evidence="4" id="KW-1003">Cell membrane</keyword>
<evidence type="ECO:0000256" key="5">
    <source>
        <dbReference type="ARBA" id="ARBA00022692"/>
    </source>
</evidence>
<organism evidence="13 14">
    <name type="scientific">Iamia majanohamensis</name>
    <dbReference type="NCBI Taxonomy" id="467976"/>
    <lineage>
        <taxon>Bacteria</taxon>
        <taxon>Bacillati</taxon>
        <taxon>Actinomycetota</taxon>
        <taxon>Acidimicrobiia</taxon>
        <taxon>Acidimicrobiales</taxon>
        <taxon>Iamiaceae</taxon>
        <taxon>Iamia</taxon>
    </lineage>
</organism>
<dbReference type="SUPFAM" id="SSF144083">
    <property type="entry name" value="Magnesium transport protein CorA, transmembrane region"/>
    <property type="match status" value="1"/>
</dbReference>
<dbReference type="PANTHER" id="PTHR46494:SF1">
    <property type="entry name" value="CORA FAMILY METAL ION TRANSPORTER (EUROFUNG)"/>
    <property type="match status" value="1"/>
</dbReference>
<dbReference type="InterPro" id="IPR002523">
    <property type="entry name" value="MgTranspt_CorA/ZnTranspt_ZntB"/>
</dbReference>
<keyword evidence="5 12" id="KW-0812">Transmembrane</keyword>
<dbReference type="InterPro" id="IPR045863">
    <property type="entry name" value="CorA_TM1_TM2"/>
</dbReference>
<reference evidence="13" key="1">
    <citation type="submission" date="2023-01" db="EMBL/GenBank/DDBJ databases">
        <title>The diversity of Class Acidimicrobiia in South China Sea sediment environments and the proposal of Iamia marina sp. nov., a novel species of the genus Iamia.</title>
        <authorList>
            <person name="He Y."/>
            <person name="Tian X."/>
        </authorList>
    </citation>
    <scope>NUCLEOTIDE SEQUENCE</scope>
    <source>
        <strain evidence="13">DSM 19957</strain>
    </source>
</reference>
<evidence type="ECO:0000313" key="14">
    <source>
        <dbReference type="Proteomes" id="UP001216390"/>
    </source>
</evidence>
<dbReference type="SUPFAM" id="SSF143865">
    <property type="entry name" value="CorA soluble domain-like"/>
    <property type="match status" value="1"/>
</dbReference>
<protein>
    <submittedName>
        <fullName evidence="13">Magnesium transporter CorA family protein</fullName>
    </submittedName>
</protein>
<evidence type="ECO:0000256" key="6">
    <source>
        <dbReference type="ARBA" id="ARBA00022842"/>
    </source>
</evidence>
<accession>A0AAE9YD06</accession>
<dbReference type="Pfam" id="PF01544">
    <property type="entry name" value="CorA"/>
    <property type="match status" value="1"/>
</dbReference>
<dbReference type="AlphaFoldDB" id="A0AAE9YD06"/>
<dbReference type="CDD" id="cd12822">
    <property type="entry name" value="TmCorA-like"/>
    <property type="match status" value="1"/>
</dbReference>
<dbReference type="InterPro" id="IPR045861">
    <property type="entry name" value="CorA_cytoplasmic_dom"/>
</dbReference>